<reference evidence="1" key="1">
    <citation type="journal article" date="2023" name="Mol. Phylogenet. Evol.">
        <title>Genome-scale phylogeny and comparative genomics of the fungal order Sordariales.</title>
        <authorList>
            <person name="Hensen N."/>
            <person name="Bonometti L."/>
            <person name="Westerberg I."/>
            <person name="Brannstrom I.O."/>
            <person name="Guillou S."/>
            <person name="Cros-Aarteil S."/>
            <person name="Calhoun S."/>
            <person name="Haridas S."/>
            <person name="Kuo A."/>
            <person name="Mondo S."/>
            <person name="Pangilinan J."/>
            <person name="Riley R."/>
            <person name="LaButti K."/>
            <person name="Andreopoulos B."/>
            <person name="Lipzen A."/>
            <person name="Chen C."/>
            <person name="Yan M."/>
            <person name="Daum C."/>
            <person name="Ng V."/>
            <person name="Clum A."/>
            <person name="Steindorff A."/>
            <person name="Ohm R.A."/>
            <person name="Martin F."/>
            <person name="Silar P."/>
            <person name="Natvig D.O."/>
            <person name="Lalanne C."/>
            <person name="Gautier V."/>
            <person name="Ament-Velasquez S.L."/>
            <person name="Kruys A."/>
            <person name="Hutchinson M.I."/>
            <person name="Powell A.J."/>
            <person name="Barry K."/>
            <person name="Miller A.N."/>
            <person name="Grigoriev I.V."/>
            <person name="Debuchy R."/>
            <person name="Gladieux P."/>
            <person name="Hiltunen Thoren M."/>
            <person name="Johannesson H."/>
        </authorList>
    </citation>
    <scope>NUCLEOTIDE SEQUENCE</scope>
    <source>
        <strain evidence="1">CBS 757.83</strain>
    </source>
</reference>
<feature type="non-terminal residue" evidence="1">
    <location>
        <position position="1"/>
    </location>
</feature>
<dbReference type="AlphaFoldDB" id="A0AAN6PY68"/>
<dbReference type="EMBL" id="MU863670">
    <property type="protein sequence ID" value="KAK4097657.1"/>
    <property type="molecule type" value="Genomic_DNA"/>
</dbReference>
<accession>A0AAN6PY68</accession>
<sequence>LTGWLPTGGGASPARAGSFALPQPVLRAIPGAIAVERDWSRDRETDVGG</sequence>
<evidence type="ECO:0000313" key="2">
    <source>
        <dbReference type="Proteomes" id="UP001305647"/>
    </source>
</evidence>
<evidence type="ECO:0000313" key="1">
    <source>
        <dbReference type="EMBL" id="KAK4097657.1"/>
    </source>
</evidence>
<dbReference type="Proteomes" id="UP001305647">
    <property type="component" value="Unassembled WGS sequence"/>
</dbReference>
<organism evidence="1 2">
    <name type="scientific">Parathielavia hyrcaniae</name>
    <dbReference type="NCBI Taxonomy" id="113614"/>
    <lineage>
        <taxon>Eukaryota</taxon>
        <taxon>Fungi</taxon>
        <taxon>Dikarya</taxon>
        <taxon>Ascomycota</taxon>
        <taxon>Pezizomycotina</taxon>
        <taxon>Sordariomycetes</taxon>
        <taxon>Sordariomycetidae</taxon>
        <taxon>Sordariales</taxon>
        <taxon>Chaetomiaceae</taxon>
        <taxon>Parathielavia</taxon>
    </lineage>
</organism>
<gene>
    <name evidence="1" type="ORF">N658DRAFT_526854</name>
</gene>
<proteinExistence type="predicted"/>
<keyword evidence="2" id="KW-1185">Reference proteome</keyword>
<comment type="caution">
    <text evidence="1">The sequence shown here is derived from an EMBL/GenBank/DDBJ whole genome shotgun (WGS) entry which is preliminary data.</text>
</comment>
<name>A0AAN6PY68_9PEZI</name>
<protein>
    <submittedName>
        <fullName evidence="1">Uncharacterized protein</fullName>
    </submittedName>
</protein>
<reference evidence="1" key="2">
    <citation type="submission" date="2023-05" db="EMBL/GenBank/DDBJ databases">
        <authorList>
            <consortium name="Lawrence Berkeley National Laboratory"/>
            <person name="Steindorff A."/>
            <person name="Hensen N."/>
            <person name="Bonometti L."/>
            <person name="Westerberg I."/>
            <person name="Brannstrom I.O."/>
            <person name="Guillou S."/>
            <person name="Cros-Aarteil S."/>
            <person name="Calhoun S."/>
            <person name="Haridas S."/>
            <person name="Kuo A."/>
            <person name="Mondo S."/>
            <person name="Pangilinan J."/>
            <person name="Riley R."/>
            <person name="Labutti K."/>
            <person name="Andreopoulos B."/>
            <person name="Lipzen A."/>
            <person name="Chen C."/>
            <person name="Yanf M."/>
            <person name="Daum C."/>
            <person name="Ng V."/>
            <person name="Clum A."/>
            <person name="Ohm R."/>
            <person name="Martin F."/>
            <person name="Silar P."/>
            <person name="Natvig D."/>
            <person name="Lalanne C."/>
            <person name="Gautier V."/>
            <person name="Ament-Velasquez S.L."/>
            <person name="Kruys A."/>
            <person name="Hutchinson M.I."/>
            <person name="Powell A.J."/>
            <person name="Barry K."/>
            <person name="Miller A.N."/>
            <person name="Grigoriev I.V."/>
            <person name="Debuchy R."/>
            <person name="Gladieux P."/>
            <person name="Thoren M.H."/>
            <person name="Johannesson H."/>
        </authorList>
    </citation>
    <scope>NUCLEOTIDE SEQUENCE</scope>
    <source>
        <strain evidence="1">CBS 757.83</strain>
    </source>
</reference>